<dbReference type="PANTHER" id="PTHR48090">
    <property type="entry name" value="UNDECAPRENYL-PHOSPHATE 4-DEOXY-4-FORMAMIDO-L-ARABINOSE TRANSFERASE-RELATED"/>
    <property type="match status" value="1"/>
</dbReference>
<organism evidence="2 3">
    <name type="scientific">Candidatus Zymogenus saltonus</name>
    <dbReference type="NCBI Taxonomy" id="2844893"/>
    <lineage>
        <taxon>Bacteria</taxon>
        <taxon>Deltaproteobacteria</taxon>
        <taxon>Candidatus Zymogenia</taxon>
        <taxon>Candidatus Zymogeniales</taxon>
        <taxon>Candidatus Zymogenaceae</taxon>
        <taxon>Candidatus Zymogenus</taxon>
    </lineage>
</organism>
<evidence type="ECO:0000259" key="1">
    <source>
        <dbReference type="Pfam" id="PF00535"/>
    </source>
</evidence>
<dbReference type="PANTHER" id="PTHR48090:SF7">
    <property type="entry name" value="RFBJ PROTEIN"/>
    <property type="match status" value="1"/>
</dbReference>
<comment type="caution">
    <text evidence="2">The sequence shown here is derived from an EMBL/GenBank/DDBJ whole genome shotgun (WGS) entry which is preliminary data.</text>
</comment>
<accession>A0A9D8KDR3</accession>
<protein>
    <submittedName>
        <fullName evidence="2">Glycosyltransferase family 2 protein</fullName>
    </submittedName>
</protein>
<gene>
    <name evidence="2" type="ORF">JW984_03365</name>
</gene>
<dbReference type="InterPro" id="IPR050256">
    <property type="entry name" value="Glycosyltransferase_2"/>
</dbReference>
<sequence length="243" mass="26539">MEQTVSAEKPAPKREAKEEIAALIPAYNSEDTVGRVVDGIKEYVPHVVVVNDGSTDKTEEAAAESGAVVVNHKARRGKGEALKTGFAALMEGGYGAILTMDADLQHDPGDIPPLIEKYREGGFGIVIGSRMASKKDIPRYRLVPNLVGNFFLSNASGRDIEDSQSGMRIYSARLLKAINLTTSKYDTEAEAIIKGGKAGFDFAFVPIKAIYAEDQKTYFRPVVDTYLISIVYLRSLFWKRGTA</sequence>
<reference evidence="2" key="2">
    <citation type="submission" date="2021-01" db="EMBL/GenBank/DDBJ databases">
        <authorList>
            <person name="Hahn C.R."/>
            <person name="Youssef N.H."/>
            <person name="Elshahed M."/>
        </authorList>
    </citation>
    <scope>NUCLEOTIDE SEQUENCE</scope>
    <source>
        <strain evidence="2">Zod_Metabat.24</strain>
    </source>
</reference>
<dbReference type="InterPro" id="IPR001173">
    <property type="entry name" value="Glyco_trans_2-like"/>
</dbReference>
<dbReference type="Pfam" id="PF00535">
    <property type="entry name" value="Glycos_transf_2"/>
    <property type="match status" value="1"/>
</dbReference>
<dbReference type="CDD" id="cd04179">
    <property type="entry name" value="DPM_DPG-synthase_like"/>
    <property type="match status" value="1"/>
</dbReference>
<evidence type="ECO:0000313" key="2">
    <source>
        <dbReference type="EMBL" id="MBN1572219.1"/>
    </source>
</evidence>
<evidence type="ECO:0000313" key="3">
    <source>
        <dbReference type="Proteomes" id="UP000809273"/>
    </source>
</evidence>
<dbReference type="EMBL" id="JAFGIX010000017">
    <property type="protein sequence ID" value="MBN1572219.1"/>
    <property type="molecule type" value="Genomic_DNA"/>
</dbReference>
<feature type="domain" description="Glycosyltransferase 2-like" evidence="1">
    <location>
        <begin position="23"/>
        <end position="176"/>
    </location>
</feature>
<name>A0A9D8KDR3_9DELT</name>
<reference evidence="2" key="1">
    <citation type="journal article" date="2021" name="Environ. Microbiol.">
        <title>Genomic characterization of three novel Desulfobacterota classes expand the metabolic and phylogenetic diversity of the phylum.</title>
        <authorList>
            <person name="Murphy C.L."/>
            <person name="Biggerstaff J."/>
            <person name="Eichhorn A."/>
            <person name="Ewing E."/>
            <person name="Shahan R."/>
            <person name="Soriano D."/>
            <person name="Stewart S."/>
            <person name="VanMol K."/>
            <person name="Walker R."/>
            <person name="Walters P."/>
            <person name="Elshahed M.S."/>
            <person name="Youssef N.H."/>
        </authorList>
    </citation>
    <scope>NUCLEOTIDE SEQUENCE</scope>
    <source>
        <strain evidence="2">Zod_Metabat.24</strain>
    </source>
</reference>
<dbReference type="SUPFAM" id="SSF53448">
    <property type="entry name" value="Nucleotide-diphospho-sugar transferases"/>
    <property type="match status" value="1"/>
</dbReference>
<dbReference type="InterPro" id="IPR029044">
    <property type="entry name" value="Nucleotide-diphossugar_trans"/>
</dbReference>
<dbReference type="AlphaFoldDB" id="A0A9D8KDR3"/>
<dbReference type="Gene3D" id="3.90.550.10">
    <property type="entry name" value="Spore Coat Polysaccharide Biosynthesis Protein SpsA, Chain A"/>
    <property type="match status" value="1"/>
</dbReference>
<dbReference type="Proteomes" id="UP000809273">
    <property type="component" value="Unassembled WGS sequence"/>
</dbReference>
<proteinExistence type="predicted"/>